<keyword evidence="3" id="KW-1185">Reference proteome</keyword>
<organism evidence="2 3">
    <name type="scientific">Pseudolycoriella hygida</name>
    <dbReference type="NCBI Taxonomy" id="35572"/>
    <lineage>
        <taxon>Eukaryota</taxon>
        <taxon>Metazoa</taxon>
        <taxon>Ecdysozoa</taxon>
        <taxon>Arthropoda</taxon>
        <taxon>Hexapoda</taxon>
        <taxon>Insecta</taxon>
        <taxon>Pterygota</taxon>
        <taxon>Neoptera</taxon>
        <taxon>Endopterygota</taxon>
        <taxon>Diptera</taxon>
        <taxon>Nematocera</taxon>
        <taxon>Sciaroidea</taxon>
        <taxon>Sciaridae</taxon>
        <taxon>Pseudolycoriella</taxon>
    </lineage>
</organism>
<keyword evidence="1" id="KW-0732">Signal</keyword>
<reference evidence="2" key="1">
    <citation type="submission" date="2022-07" db="EMBL/GenBank/DDBJ databases">
        <authorList>
            <person name="Trinca V."/>
            <person name="Uliana J.V.C."/>
            <person name="Torres T.T."/>
            <person name="Ward R.J."/>
            <person name="Monesi N."/>
        </authorList>
    </citation>
    <scope>NUCLEOTIDE SEQUENCE</scope>
    <source>
        <strain evidence="2">HSMRA1968</strain>
        <tissue evidence="2">Whole embryos</tissue>
    </source>
</reference>
<comment type="caution">
    <text evidence="2">The sequence shown here is derived from an EMBL/GenBank/DDBJ whole genome shotgun (WGS) entry which is preliminary data.</text>
</comment>
<dbReference type="Proteomes" id="UP001151699">
    <property type="component" value="Chromosome A"/>
</dbReference>
<dbReference type="AlphaFoldDB" id="A0A9Q0SAJ6"/>
<gene>
    <name evidence="2" type="ORF">Bhyg_05141</name>
</gene>
<protein>
    <submittedName>
        <fullName evidence="2">Uncharacterized protein</fullName>
    </submittedName>
</protein>
<accession>A0A9Q0SAJ6</accession>
<name>A0A9Q0SAJ6_9DIPT</name>
<feature type="signal peptide" evidence="1">
    <location>
        <begin position="1"/>
        <end position="23"/>
    </location>
</feature>
<dbReference type="OrthoDB" id="10321287at2759"/>
<evidence type="ECO:0000256" key="1">
    <source>
        <dbReference type="SAM" id="SignalP"/>
    </source>
</evidence>
<evidence type="ECO:0000313" key="3">
    <source>
        <dbReference type="Proteomes" id="UP001151699"/>
    </source>
</evidence>
<evidence type="ECO:0000313" key="2">
    <source>
        <dbReference type="EMBL" id="KAJ6649900.1"/>
    </source>
</evidence>
<proteinExistence type="predicted"/>
<dbReference type="EMBL" id="WJQU01000001">
    <property type="protein sequence ID" value="KAJ6649900.1"/>
    <property type="molecule type" value="Genomic_DNA"/>
</dbReference>
<sequence>MNFFNAFCVCVLIFNSIENGALQTRGPVWGNTSGSYLFQDRVSKGAIPLFRRSATIEYPVTHPDAKGKPVLHTIRGIEHVNFVNKEETGCDDPIVKIKEGGIYYPNAEIEVTSRRGCPLDSVVYFFGRF</sequence>
<feature type="chain" id="PRO_5040234841" evidence="1">
    <location>
        <begin position="24"/>
        <end position="129"/>
    </location>
</feature>